<dbReference type="InterPro" id="IPR030395">
    <property type="entry name" value="GP_PDE_dom"/>
</dbReference>
<proteinExistence type="predicted"/>
<evidence type="ECO:0000259" key="3">
    <source>
        <dbReference type="PROSITE" id="PS51704"/>
    </source>
</evidence>
<dbReference type="Gene3D" id="2.60.40.3760">
    <property type="match status" value="2"/>
</dbReference>
<dbReference type="Pfam" id="PF03009">
    <property type="entry name" value="GDPD"/>
    <property type="match status" value="1"/>
</dbReference>
<gene>
    <name evidence="4" type="ORF">I6N96_08515</name>
</gene>
<dbReference type="Proteomes" id="UP000673375">
    <property type="component" value="Unassembled WGS sequence"/>
</dbReference>
<comment type="caution">
    <text evidence="4">The sequence shown here is derived from an EMBL/GenBank/DDBJ whole genome shotgun (WGS) entry which is preliminary data.</text>
</comment>
<reference evidence="4 5" key="1">
    <citation type="submission" date="2020-12" db="EMBL/GenBank/DDBJ databases">
        <title>Vagococcus allomyrinae sp. nov. and Enterococcus lavae sp. nov., isolated from the larvae of Allomyrina dichotoma.</title>
        <authorList>
            <person name="Lee S.D."/>
        </authorList>
    </citation>
    <scope>NUCLEOTIDE SEQUENCE [LARGE SCALE GENOMIC DNA]</scope>
    <source>
        <strain evidence="4 5">BWM-S5</strain>
    </source>
</reference>
<keyword evidence="2" id="KW-1133">Transmembrane helix</keyword>
<evidence type="ECO:0000256" key="1">
    <source>
        <dbReference type="SAM" id="MobiDB-lite"/>
    </source>
</evidence>
<feature type="compositionally biased region" description="Basic residues" evidence="1">
    <location>
        <begin position="11"/>
        <end position="27"/>
    </location>
</feature>
<feature type="region of interest" description="Disordered" evidence="1">
    <location>
        <begin position="1"/>
        <end position="27"/>
    </location>
</feature>
<dbReference type="EMBL" id="JAEDXU010000004">
    <property type="protein sequence ID" value="MBP1046326.1"/>
    <property type="molecule type" value="Genomic_DNA"/>
</dbReference>
<evidence type="ECO:0000313" key="4">
    <source>
        <dbReference type="EMBL" id="MBP1046326.1"/>
    </source>
</evidence>
<dbReference type="PANTHER" id="PTHR46211:SF1">
    <property type="entry name" value="GLYCEROPHOSPHODIESTER PHOSPHODIESTERASE, CYTOPLASMIC"/>
    <property type="match status" value="1"/>
</dbReference>
<organism evidence="4 5">
    <name type="scientific">Enterococcus larvae</name>
    <dbReference type="NCBI Taxonomy" id="2794352"/>
    <lineage>
        <taxon>Bacteria</taxon>
        <taxon>Bacillati</taxon>
        <taxon>Bacillota</taxon>
        <taxon>Bacilli</taxon>
        <taxon>Lactobacillales</taxon>
        <taxon>Enterococcaceae</taxon>
        <taxon>Enterococcus</taxon>
    </lineage>
</organism>
<dbReference type="InterPro" id="IPR013688">
    <property type="entry name" value="GBS_Bsp-like"/>
</dbReference>
<sequence length="622" mass="69608">MENRQQNRERNKQKKRPQNRKSKTKKKNKWIKPLIITLGTVALGAGVGYWFYVQLDYQDQADPASYEGYEFYQLDFLSRKTPIVKATAQDENNGSDVTVNSEYTNVAVSNDRWDSGFQELLTTPSSRPYFHLINVFGKQTTYKAIANLSSINQIERVQFSAWGVKDGEGDIKYYEGAYDSATNTWQAEIPVKEHQESGQYQTDLLVTKKSGKTEEVALGSFNVSEPTIEASIDGSRVNMGQFEVNIVVNSKSDVEAISIPIWSREDQSDLKWYEGVRQSENNYKVHVDYEDFDYSNGLYTASAYFTGVNGLTAHSAAGTAEINMSHPVRIRVLNSTALFQDRQLTQKVKDISANSMAYVQAIVFNADQKVYRTTDGYVSSENIDVSEMTDDLRYVAHRGNHQEAPENSLPAFQKANAWGIETDIWLTKDGKWVVMHDGTVDRMTDGTGKISDMTLAEIRKMHIDTGANKDSYAKSELVVPTLEEYLGIMVNKQSVPFIEIKATNLAGSAYDSLISLIGQYGLSETAVVISFDYQNLVEVKKRAPQMQVQILGDVLDDDIINKASSLGANAGLDIRYDGAVSNVDMIVKAQSKGLAVHLWGVPQSEFKRMEALGIDNLTTDYD</sequence>
<keyword evidence="5" id="KW-1185">Reference proteome</keyword>
<protein>
    <submittedName>
        <fullName evidence="4">GBS Bsp-like repeat-containing protein</fullName>
    </submittedName>
</protein>
<keyword evidence="2" id="KW-0472">Membrane</keyword>
<keyword evidence="2" id="KW-0812">Transmembrane</keyword>
<accession>A0ABS4CID8</accession>
<dbReference type="Gene3D" id="3.20.20.190">
    <property type="entry name" value="Phosphatidylinositol (PI) phosphodiesterase"/>
    <property type="match status" value="1"/>
</dbReference>
<dbReference type="PROSITE" id="PS51704">
    <property type="entry name" value="GP_PDE"/>
    <property type="match status" value="1"/>
</dbReference>
<name>A0ABS4CID8_9ENTE</name>
<feature type="domain" description="GP-PDE" evidence="3">
    <location>
        <begin position="392"/>
        <end position="622"/>
    </location>
</feature>
<dbReference type="Pfam" id="PF08481">
    <property type="entry name" value="GBS_Bsp-like"/>
    <property type="match status" value="2"/>
</dbReference>
<evidence type="ECO:0000313" key="5">
    <source>
        <dbReference type="Proteomes" id="UP000673375"/>
    </source>
</evidence>
<feature type="compositionally biased region" description="Basic and acidic residues" evidence="1">
    <location>
        <begin position="1"/>
        <end position="10"/>
    </location>
</feature>
<dbReference type="InterPro" id="IPR017946">
    <property type="entry name" value="PLC-like_Pdiesterase_TIM-brl"/>
</dbReference>
<feature type="transmembrane region" description="Helical" evidence="2">
    <location>
        <begin position="30"/>
        <end position="52"/>
    </location>
</feature>
<dbReference type="RefSeq" id="WP_209557156.1">
    <property type="nucleotide sequence ID" value="NZ_JAEDXU010000004.1"/>
</dbReference>
<dbReference type="SUPFAM" id="SSF51695">
    <property type="entry name" value="PLC-like phosphodiesterases"/>
    <property type="match status" value="1"/>
</dbReference>
<dbReference type="PANTHER" id="PTHR46211">
    <property type="entry name" value="GLYCEROPHOSPHORYL DIESTER PHOSPHODIESTERASE"/>
    <property type="match status" value="1"/>
</dbReference>
<evidence type="ECO:0000256" key="2">
    <source>
        <dbReference type="SAM" id="Phobius"/>
    </source>
</evidence>